<dbReference type="EMBL" id="JH611164">
    <property type="protein sequence ID" value="EJP73918.1"/>
    <property type="molecule type" value="Genomic_DNA"/>
</dbReference>
<dbReference type="AlphaFoldDB" id="J5KIJ1"/>
<dbReference type="HOGENOM" id="CLU_022931_2_0_6"/>
<evidence type="ECO:0000313" key="1">
    <source>
        <dbReference type="EMBL" id="EJP73918.1"/>
    </source>
</evidence>
<proteinExistence type="predicted"/>
<organism evidence="1 2">
    <name type="scientific">SAR86 cluster bacterium SAR86B</name>
    <dbReference type="NCBI Taxonomy" id="1123867"/>
    <lineage>
        <taxon>Bacteria</taxon>
        <taxon>Pseudomonadati</taxon>
        <taxon>Pseudomonadota</taxon>
        <taxon>Gammaproteobacteria</taxon>
        <taxon>SAR86 cluster</taxon>
    </lineage>
</organism>
<dbReference type="Proteomes" id="UP000010116">
    <property type="component" value="Unassembled WGS sequence"/>
</dbReference>
<sequence>MQQKNSFILGLLFLVAACGGGGGSSSTEPTQPPVPEIQPTINSFTFLQSNNISLDEDITLELSSDGSSYSATVSSSLVLTGLVASFDFTGSLVSVNGVTQQSGVTQNNFTNPVTYRVSNSQGTSRDYQIVLTNAVAPTITSFAFASGKNSELNQDVSLELDGNTFKGRVTQNINISELVPSFSYTGSSISVDGSPQESGVTPNNFDNIVTYKVVNDFGDEKDYQIDLTKFTGLPIINLITDGSVQIDSKEDYVEGDVSLDGRRDFESLTDLSMKIRGRGNSTWFIHPKKPFQMKLSDKSAFLGMPEDKKWLFLAEYSDKTMLRNTIAFELGYMSNLDWTPAGEFAEVYLNGEYNGTYNITQKVEESDNRVALGDTGYLLELDQLDRIDPDDVYFESTVTERFIINIKEPDLDYGSEEFRYIENLIAEFEEALFGANFQDENIGYKNHINLESFIDWYLISEITKNVDSRWFSSIYLNVMPGEKIKMGPLWDFDLAFGNTDYADTQYYQGWWIRFNPWYERLFEDPAFTQMVKDRFIYFKNNEDLIIQKIDMYAEKLKWAQAENDQKWQTIGKYVWPNPVIYDTYQEEVDHLKNWYLARMQWLEEAFNDL</sequence>
<name>J5KIJ1_9GAMM</name>
<evidence type="ECO:0000313" key="2">
    <source>
        <dbReference type="Proteomes" id="UP000010116"/>
    </source>
</evidence>
<gene>
    <name evidence="1" type="ORF">NT02SARS_0406</name>
</gene>
<dbReference type="Gene3D" id="2.60.40.2340">
    <property type="match status" value="2"/>
</dbReference>
<dbReference type="InterPro" id="IPR014867">
    <property type="entry name" value="Spore_coat_CotH_CotH2/3/7"/>
</dbReference>
<dbReference type="Pfam" id="PF08757">
    <property type="entry name" value="CotH"/>
    <property type="match status" value="1"/>
</dbReference>
<reference evidence="1 2" key="1">
    <citation type="journal article" date="2012" name="ISME J.">
        <title>Genomic insights to SAR86, an abundant and uncultivated marine bacterial lineage.</title>
        <authorList>
            <person name="Dupont C.L."/>
            <person name="Rusch D.B."/>
            <person name="Yooseph S."/>
            <person name="Lombardo M.J."/>
            <person name="Richter R.A."/>
            <person name="Valas R."/>
            <person name="Novotny M."/>
            <person name="Yee-Greenbaum J."/>
            <person name="Selengut J.D."/>
            <person name="Haft D.H."/>
            <person name="Halpern A.L."/>
            <person name="Lasken R.S."/>
            <person name="Nealson K."/>
            <person name="Friedman R."/>
            <person name="Venter J.C."/>
        </authorList>
    </citation>
    <scope>NUCLEOTIDE SEQUENCE [LARGE SCALE GENOMIC DNA]</scope>
</reference>
<protein>
    <submittedName>
        <fullName evidence="1">CotH protein</fullName>
    </submittedName>
</protein>
<accession>J5KIJ1</accession>
<dbReference type="PROSITE" id="PS51257">
    <property type="entry name" value="PROKAR_LIPOPROTEIN"/>
    <property type="match status" value="1"/>
</dbReference>